<sequence>MDRNEEIFLVTFSDFWAAIKKAKKKLLYGALVFACLAFCYAITRPVEFAVEASFKEKGAKDSGLGSNVFSSLLSGGEAGKSEALVVMKSNRLLQDVIREHGIQADLRQEGWTFPLFKRMKNNLRTEYAYLRNRLAPAVKDTQENLVVTKLQYEGEIPLVLTLKFLTNHTYEITESRFGLLGEGTLGEPFANEAFQVILDGGAVEPLMGQEYTLTIRAIRNVVKDLFSRLNIEPDTQNRSILKLKYLCPNRQEGCKHLNTVMAFYQDLLKKEHQRVSQEQINYLEKRRGTMQSGLHDMMQVFADRVSSDVVNTGFTNTEEGMRFLAEALQKHKQKLLDINLEIERLERAQNGNIVFLDRYGSSDPQVINAILSEIRNLKQECDGLNLVVRRNSSYQDQEQRGLFLKQIQEHELAQKRVDEAKWILARLEENNIQEIKIQQLDSPDYFVSLWNSKLQEAFQRFESCSLEESASREKEYNSCKDNYMAYLNQLTHYFEVLENTLHERISRQQLPQKQFQGISLSTANSLYVQISTEMSQAETLLKQRDFIIAQLEDETFEISSLSSVLTDSVSRQMIDRASTLALSLQDQANRSAKEQTRLREELDLQKQFLKAHLNQTQQLTRLQIELLTSKILALQNVILELSQQKISVLETNLGDFIQSRLDNLHEENDAVQQQLKDLQGQLKQLPSRWIAEKLVNLQMASNQAMVEELTRLVETKNTASNLEIIQSAPLDLAEPPLHPRPPRLLLMTFLGAFLGVFLVAGQVVVETILRGIQASEENLTASGFEVLGRLSPTFQDRGNHPLNEQDLSTLRKAAAFIHPDKELLDKEKVTLFIEGNGAEYCRSLASLLAKTGFKILILPLTQMPESLTSDAGLIPYLETGKKAPTIVKCPFFDAIPAGASSRYEAELLTSLRFNQYLEPLLLDYDWIFVVSHASAKSGDARMLLGHYQRAIISVTNETIDDLRDCCAFISEKDPSIQRAFIFS</sequence>
<dbReference type="EMBL" id="JSAM01000121">
    <property type="protein sequence ID" value="KIA76376.1"/>
    <property type="molecule type" value="Genomic_DNA"/>
</dbReference>
<protein>
    <submittedName>
        <fullName evidence="3">Uncharacterized protein</fullName>
    </submittedName>
</protein>
<keyword evidence="2" id="KW-0812">Transmembrane</keyword>
<dbReference type="InterPro" id="IPR027417">
    <property type="entry name" value="P-loop_NTPase"/>
</dbReference>
<dbReference type="InterPro" id="IPR050445">
    <property type="entry name" value="Bact_polysacc_biosynth/exp"/>
</dbReference>
<dbReference type="RefSeq" id="WP_013924212.1">
    <property type="nucleotide sequence ID" value="NZ_JSAM01000121.1"/>
</dbReference>
<proteinExistence type="predicted"/>
<accession>A0A0C1BY02</accession>
<evidence type="ECO:0000256" key="1">
    <source>
        <dbReference type="SAM" id="Coils"/>
    </source>
</evidence>
<feature type="coiled-coil region" evidence="1">
    <location>
        <begin position="599"/>
        <end position="688"/>
    </location>
</feature>
<keyword evidence="1" id="KW-0175">Coiled coil</keyword>
<evidence type="ECO:0000313" key="3">
    <source>
        <dbReference type="EMBL" id="KIA76376.1"/>
    </source>
</evidence>
<keyword evidence="2" id="KW-1133">Transmembrane helix</keyword>
<dbReference type="Gene3D" id="3.40.50.300">
    <property type="entry name" value="P-loop containing nucleotide triphosphate hydrolases"/>
    <property type="match status" value="1"/>
</dbReference>
<gene>
    <name evidence="3" type="ORF">DB43_AK00360</name>
</gene>
<dbReference type="PATRIC" id="fig|83552.4.peg.2516"/>
<organism evidence="3 4">
    <name type="scientific">Parachlamydia acanthamoebae</name>
    <dbReference type="NCBI Taxonomy" id="83552"/>
    <lineage>
        <taxon>Bacteria</taxon>
        <taxon>Pseudomonadati</taxon>
        <taxon>Chlamydiota</taxon>
        <taxon>Chlamydiia</taxon>
        <taxon>Parachlamydiales</taxon>
        <taxon>Parachlamydiaceae</taxon>
        <taxon>Parachlamydia</taxon>
    </lineage>
</organism>
<feature type="transmembrane region" description="Helical" evidence="2">
    <location>
        <begin position="26"/>
        <end position="43"/>
    </location>
</feature>
<dbReference type="Proteomes" id="UP000031307">
    <property type="component" value="Unassembled WGS sequence"/>
</dbReference>
<dbReference type="AlphaFoldDB" id="A0A0C1BY02"/>
<dbReference type="PANTHER" id="PTHR32309">
    <property type="entry name" value="TYROSINE-PROTEIN KINASE"/>
    <property type="match status" value="1"/>
</dbReference>
<dbReference type="PANTHER" id="PTHR32309:SF31">
    <property type="entry name" value="CAPSULAR EXOPOLYSACCHARIDE FAMILY"/>
    <property type="match status" value="1"/>
</dbReference>
<keyword evidence="2" id="KW-0472">Membrane</keyword>
<name>A0A0C1BY02_9BACT</name>
<evidence type="ECO:0000256" key="2">
    <source>
        <dbReference type="SAM" id="Phobius"/>
    </source>
</evidence>
<evidence type="ECO:0000313" key="4">
    <source>
        <dbReference type="Proteomes" id="UP000031307"/>
    </source>
</evidence>
<dbReference type="OMA" id="INTTMEC"/>
<comment type="caution">
    <text evidence="3">The sequence shown here is derived from an EMBL/GenBank/DDBJ whole genome shotgun (WGS) entry which is preliminary data.</text>
</comment>
<feature type="coiled-coil region" evidence="1">
    <location>
        <begin position="328"/>
        <end position="430"/>
    </location>
</feature>
<reference evidence="3 4" key="1">
    <citation type="journal article" date="2014" name="Mol. Biol. Evol.">
        <title>Massive expansion of Ubiquitination-related gene families within the Chlamydiae.</title>
        <authorList>
            <person name="Domman D."/>
            <person name="Collingro A."/>
            <person name="Lagkouvardos I."/>
            <person name="Gehre L."/>
            <person name="Weinmaier T."/>
            <person name="Rattei T."/>
            <person name="Subtil A."/>
            <person name="Horn M."/>
        </authorList>
    </citation>
    <scope>NUCLEOTIDE SEQUENCE [LARGE SCALE GENOMIC DNA]</scope>
    <source>
        <strain evidence="3 4">OEW1</strain>
    </source>
</reference>